<evidence type="ECO:0000256" key="1">
    <source>
        <dbReference type="SAM" id="Phobius"/>
    </source>
</evidence>
<accession>A0A6B8KEG8</accession>
<evidence type="ECO:0000313" key="3">
    <source>
        <dbReference type="Proteomes" id="UP000309061"/>
    </source>
</evidence>
<protein>
    <submittedName>
        <fullName evidence="2">PepSY domain-containing protein</fullName>
    </submittedName>
</protein>
<keyword evidence="1" id="KW-0472">Membrane</keyword>
<keyword evidence="3" id="KW-1185">Reference proteome</keyword>
<sequence length="417" mass="47705">MRRVFVWLHRYVGLALATFLFIEGVTGALIAFRADLQGVFDPRLVAAKPAPDARRLDLATLAKRAEALEPKEHAAYFAENSEDRATIRMYGRRNPETGARYPDEPFFVFLNPYTGERLAAAEPTTATARFLAAVMPFVLALHVNLAIGETGLWILFVVALCWTIDCFVGFYLTLPVTLEKFWERWKPAWLVKWRGSFYRINFDLHRAGGLWLWLMLLVFAWSSVQLTDRLDVYDWIMSRVLPYRGGSEDSALFPQRESSAPFTLDWKEAQAAGERLMDEEAVRQGFKVVRPHSLNRFEESRLYNYTVVTDRPFPQDQMATVFFDADTGAFHARMYASDGKIGDLLTSWLRGLHMARDPMDFAIYRLFMIVVGLGVATLSVTGVYIWWKKRSARQRARDSSTELRSARDALAIPGERS</sequence>
<feature type="transmembrane region" description="Helical" evidence="1">
    <location>
        <begin position="126"/>
        <end position="147"/>
    </location>
</feature>
<keyword evidence="1" id="KW-1133">Transmembrane helix</keyword>
<evidence type="ECO:0000313" key="2">
    <source>
        <dbReference type="EMBL" id="QGM46686.1"/>
    </source>
</evidence>
<organism evidence="2 3">
    <name type="scientific">Methylocystis heyeri</name>
    <dbReference type="NCBI Taxonomy" id="391905"/>
    <lineage>
        <taxon>Bacteria</taxon>
        <taxon>Pseudomonadati</taxon>
        <taxon>Pseudomonadota</taxon>
        <taxon>Alphaproteobacteria</taxon>
        <taxon>Hyphomicrobiales</taxon>
        <taxon>Methylocystaceae</taxon>
        <taxon>Methylocystis</taxon>
    </lineage>
</organism>
<dbReference type="KEGG" id="mhey:H2LOC_013835"/>
<dbReference type="RefSeq" id="WP_136497569.1">
    <property type="nucleotide sequence ID" value="NZ_CP046052.1"/>
</dbReference>
<feature type="transmembrane region" description="Helical" evidence="1">
    <location>
        <begin position="362"/>
        <end position="387"/>
    </location>
</feature>
<keyword evidence="1" id="KW-0812">Transmembrane</keyword>
<name>A0A6B8KEG8_9HYPH</name>
<dbReference type="Pfam" id="PF03929">
    <property type="entry name" value="PepSY_TM"/>
    <property type="match status" value="1"/>
</dbReference>
<reference evidence="2 3" key="1">
    <citation type="submission" date="2019-11" db="EMBL/GenBank/DDBJ databases">
        <title>The genome sequence of Methylocystis heyeri.</title>
        <authorList>
            <person name="Oshkin I.Y."/>
            <person name="Miroshnikov K."/>
            <person name="Dedysh S.N."/>
        </authorList>
    </citation>
    <scope>NUCLEOTIDE SEQUENCE [LARGE SCALE GENOMIC DNA]</scope>
    <source>
        <strain evidence="2 3">H2</strain>
    </source>
</reference>
<dbReference type="PANTHER" id="PTHR34219:SF5">
    <property type="entry name" value="BLR4505 PROTEIN"/>
    <property type="match status" value="1"/>
</dbReference>
<feature type="transmembrane region" description="Helical" evidence="1">
    <location>
        <begin position="153"/>
        <end position="174"/>
    </location>
</feature>
<feature type="transmembrane region" description="Helical" evidence="1">
    <location>
        <begin position="204"/>
        <end position="224"/>
    </location>
</feature>
<dbReference type="InterPro" id="IPR005625">
    <property type="entry name" value="PepSY-ass_TM"/>
</dbReference>
<dbReference type="EMBL" id="CP046052">
    <property type="protein sequence ID" value="QGM46686.1"/>
    <property type="molecule type" value="Genomic_DNA"/>
</dbReference>
<feature type="transmembrane region" description="Helical" evidence="1">
    <location>
        <begin position="12"/>
        <end position="32"/>
    </location>
</feature>
<gene>
    <name evidence="2" type="ORF">H2LOC_013835</name>
</gene>
<dbReference type="OrthoDB" id="9791166at2"/>
<dbReference type="Proteomes" id="UP000309061">
    <property type="component" value="Chromosome"/>
</dbReference>
<proteinExistence type="predicted"/>
<dbReference type="PANTHER" id="PTHR34219">
    <property type="entry name" value="IRON-REGULATED INNER MEMBRANE PROTEIN-RELATED"/>
    <property type="match status" value="1"/>
</dbReference>
<dbReference type="AlphaFoldDB" id="A0A6B8KEG8"/>